<keyword evidence="6" id="KW-1185">Reference proteome</keyword>
<dbReference type="InterPro" id="IPR050679">
    <property type="entry name" value="Bact_HTH_transcr_reg"/>
</dbReference>
<reference evidence="5" key="1">
    <citation type="submission" date="2023-06" db="EMBL/GenBank/DDBJ databases">
        <title>MT1 and MT2 Draft Genomes of Novel Species.</title>
        <authorList>
            <person name="Venkateswaran K."/>
        </authorList>
    </citation>
    <scope>NUCLEOTIDE SEQUENCE</scope>
    <source>
        <strain evidence="5">IIF3SC-B10</strain>
    </source>
</reference>
<protein>
    <submittedName>
        <fullName evidence="5">GntR family transcriptional regulator</fullName>
    </submittedName>
</protein>
<dbReference type="InterPro" id="IPR028978">
    <property type="entry name" value="Chorismate_lyase_/UTRA_dom_sf"/>
</dbReference>
<dbReference type="Pfam" id="PF07702">
    <property type="entry name" value="UTRA"/>
    <property type="match status" value="1"/>
</dbReference>
<name>A0ABT8JWG6_9MICC</name>
<dbReference type="PANTHER" id="PTHR44846:SF1">
    <property type="entry name" value="MANNOSYL-D-GLYCERATE TRANSPORT_METABOLISM SYSTEM REPRESSOR MNGR-RELATED"/>
    <property type="match status" value="1"/>
</dbReference>
<dbReference type="EMBL" id="JAROCG010000001">
    <property type="protein sequence ID" value="MDN4609516.1"/>
    <property type="molecule type" value="Genomic_DNA"/>
</dbReference>
<dbReference type="InterPro" id="IPR000524">
    <property type="entry name" value="Tscrpt_reg_HTH_GntR"/>
</dbReference>
<organism evidence="5 6">
    <name type="scientific">Arthrobacter burdickii</name>
    <dbReference type="NCBI Taxonomy" id="3035920"/>
    <lineage>
        <taxon>Bacteria</taxon>
        <taxon>Bacillati</taxon>
        <taxon>Actinomycetota</taxon>
        <taxon>Actinomycetes</taxon>
        <taxon>Micrococcales</taxon>
        <taxon>Micrococcaceae</taxon>
        <taxon>Arthrobacter</taxon>
    </lineage>
</organism>
<gene>
    <name evidence="5" type="ORF">P5G52_01410</name>
</gene>
<dbReference type="Pfam" id="PF00392">
    <property type="entry name" value="GntR"/>
    <property type="match status" value="1"/>
</dbReference>
<dbReference type="SMART" id="SM00345">
    <property type="entry name" value="HTH_GNTR"/>
    <property type="match status" value="1"/>
</dbReference>
<dbReference type="CDD" id="cd07377">
    <property type="entry name" value="WHTH_GntR"/>
    <property type="match status" value="1"/>
</dbReference>
<dbReference type="RefSeq" id="WP_301224203.1">
    <property type="nucleotide sequence ID" value="NZ_JAROCG010000001.1"/>
</dbReference>
<keyword evidence="3" id="KW-0804">Transcription</keyword>
<dbReference type="Gene3D" id="1.10.10.10">
    <property type="entry name" value="Winged helix-like DNA-binding domain superfamily/Winged helix DNA-binding domain"/>
    <property type="match status" value="1"/>
</dbReference>
<dbReference type="SUPFAM" id="SSF64288">
    <property type="entry name" value="Chorismate lyase-like"/>
    <property type="match status" value="1"/>
</dbReference>
<proteinExistence type="predicted"/>
<evidence type="ECO:0000259" key="4">
    <source>
        <dbReference type="PROSITE" id="PS50949"/>
    </source>
</evidence>
<feature type="domain" description="HTH gntR-type" evidence="4">
    <location>
        <begin position="7"/>
        <end position="75"/>
    </location>
</feature>
<dbReference type="Gene3D" id="3.40.1410.10">
    <property type="entry name" value="Chorismate lyase-like"/>
    <property type="match status" value="1"/>
</dbReference>
<dbReference type="PROSITE" id="PS50949">
    <property type="entry name" value="HTH_GNTR"/>
    <property type="match status" value="1"/>
</dbReference>
<evidence type="ECO:0000256" key="2">
    <source>
        <dbReference type="ARBA" id="ARBA00023125"/>
    </source>
</evidence>
<comment type="caution">
    <text evidence="5">The sequence shown here is derived from an EMBL/GenBank/DDBJ whole genome shotgun (WGS) entry which is preliminary data.</text>
</comment>
<evidence type="ECO:0000313" key="6">
    <source>
        <dbReference type="Proteomes" id="UP001174209"/>
    </source>
</evidence>
<dbReference type="SMART" id="SM00866">
    <property type="entry name" value="UTRA"/>
    <property type="match status" value="1"/>
</dbReference>
<dbReference type="PRINTS" id="PR00035">
    <property type="entry name" value="HTHGNTR"/>
</dbReference>
<dbReference type="InterPro" id="IPR011663">
    <property type="entry name" value="UTRA"/>
</dbReference>
<dbReference type="Proteomes" id="UP001174209">
    <property type="component" value="Unassembled WGS sequence"/>
</dbReference>
<evidence type="ECO:0000313" key="5">
    <source>
        <dbReference type="EMBL" id="MDN4609516.1"/>
    </source>
</evidence>
<sequence>MTTTTDTPAYIRIAAALRERISNGDLPPRSALPPERELCLEYGVSRMTARKAFGVLESEGLVYKNATRGTFVAEPRVELRLGSFSQEVTRSGHQPGAELLWAEEQLAAPVVAHALGLDAGAPVHALRRLRRSDGEPLALETTYYPAELTPGLLSGNLAGSLWDELKDRYDITPGRTVANLEVVVLDEVASRRLATRPAAAGMQLIRRTYDTSGRCFEYASDLYRADRISLVIERSVNE</sequence>
<dbReference type="SUPFAM" id="SSF46785">
    <property type="entry name" value="Winged helix' DNA-binding domain"/>
    <property type="match status" value="1"/>
</dbReference>
<evidence type="ECO:0000256" key="3">
    <source>
        <dbReference type="ARBA" id="ARBA00023163"/>
    </source>
</evidence>
<keyword evidence="2" id="KW-0238">DNA-binding</keyword>
<dbReference type="InterPro" id="IPR036388">
    <property type="entry name" value="WH-like_DNA-bd_sf"/>
</dbReference>
<keyword evidence="1" id="KW-0805">Transcription regulation</keyword>
<dbReference type="InterPro" id="IPR036390">
    <property type="entry name" value="WH_DNA-bd_sf"/>
</dbReference>
<accession>A0ABT8JWG6</accession>
<evidence type="ECO:0000256" key="1">
    <source>
        <dbReference type="ARBA" id="ARBA00023015"/>
    </source>
</evidence>
<dbReference type="PANTHER" id="PTHR44846">
    <property type="entry name" value="MANNOSYL-D-GLYCERATE TRANSPORT/METABOLISM SYSTEM REPRESSOR MNGR-RELATED"/>
    <property type="match status" value="1"/>
</dbReference>